<dbReference type="InterPro" id="IPR007624">
    <property type="entry name" value="RNA_pol_sigma70_r3"/>
</dbReference>
<gene>
    <name evidence="10" type="ORF">BGZ97_006754</name>
</gene>
<dbReference type="InterPro" id="IPR013324">
    <property type="entry name" value="RNA_pol_sigma_r3/r4-like"/>
</dbReference>
<dbReference type="EMBL" id="JAAAIN010000003">
    <property type="protein sequence ID" value="KAG0323392.1"/>
    <property type="molecule type" value="Genomic_DNA"/>
</dbReference>
<sequence>MPNSKRPQSYPMADSLLSQLDEVSNSEEATELRFERDGESVEEAFDEEAIDKNENQREPDALAVDEPDPSDFKALLQSELTAGTIQHYLNQISAKPLLTVVEEQHYATCAQQGDFEARQIMIERNLRLVVSIAKGYLNRGVPLLDLIEEGNLGLMHAISKFEPQRGFRFSTYATWWIRQSVERAIMNQARTVRLPVHVIRELNQLLRAKRHLEKSAANADGLSDQRDVSVDDIAHLTDKTVDEVSDILALGERTASLDAPLKLDPGSSLLDFLSDEQSQLPEAKIQQRELEQLMRAWLARLPNKHRHVIERRFGLGNVEPATLEEVADEMELTRERVRQIQQEAMVRLKRYFISNGVLFDIETIPDIAGVRQLEGWPATLSDEEVAQRAFDARREKTGSDFLPHYLHRVVAIACVFRDKDGFRVKSLGTEKDSEATLIQLFFRIIEKYSPQMVSWNGGGFDLPTLHYRALVNGVAAPKYWDLGEDDRDFKWNNYISRYHTRHTDLMDLLALYQPRANAPLDALAKLCGFPGKLGMDGSQVWQAFSAGRIDEIRRYCETDVVNTYLMYCRFQQMRGGFTPQEYEQEVRLVKEALAAEAGAHWPEYLAAFAIK</sequence>
<dbReference type="InterPro" id="IPR019288">
    <property type="entry name" value="3'-5'_exonuclease_PolB-like"/>
</dbReference>
<dbReference type="CDD" id="cd06171">
    <property type="entry name" value="Sigma70_r4"/>
    <property type="match status" value="1"/>
</dbReference>
<dbReference type="FunFam" id="1.10.601.10:FF:000001">
    <property type="entry name" value="RNA polymerase sigma factor SigA"/>
    <property type="match status" value="1"/>
</dbReference>
<reference evidence="10" key="1">
    <citation type="journal article" date="2020" name="Fungal Divers.">
        <title>Resolving the Mortierellaceae phylogeny through synthesis of multi-gene phylogenetics and phylogenomics.</title>
        <authorList>
            <person name="Vandepol N."/>
            <person name="Liber J."/>
            <person name="Desiro A."/>
            <person name="Na H."/>
            <person name="Kennedy M."/>
            <person name="Barry K."/>
            <person name="Grigoriev I.V."/>
            <person name="Miller A.N."/>
            <person name="O'Donnell K."/>
            <person name="Stajich J.E."/>
            <person name="Bonito G."/>
        </authorList>
    </citation>
    <scope>NUCLEOTIDE SEQUENCE</scope>
    <source>
        <strain evidence="10">NVP60</strain>
    </source>
</reference>
<dbReference type="SUPFAM" id="SSF88946">
    <property type="entry name" value="Sigma2 domain of RNA polymerase sigma factors"/>
    <property type="match status" value="1"/>
</dbReference>
<dbReference type="PANTHER" id="PTHR30603:SF67">
    <property type="entry name" value="RNA POLYMERASE SIGMA FACTOR RPOS"/>
    <property type="match status" value="1"/>
</dbReference>
<dbReference type="InterPro" id="IPR036397">
    <property type="entry name" value="RNaseH_sf"/>
</dbReference>
<evidence type="ECO:0000259" key="8">
    <source>
        <dbReference type="PROSITE" id="PS00715"/>
    </source>
</evidence>
<dbReference type="Gene3D" id="1.10.601.10">
    <property type="entry name" value="RNA Polymerase Primary Sigma Factor"/>
    <property type="match status" value="1"/>
</dbReference>
<evidence type="ECO:0000256" key="1">
    <source>
        <dbReference type="ARBA" id="ARBA00007788"/>
    </source>
</evidence>
<dbReference type="SUPFAM" id="SSF53098">
    <property type="entry name" value="Ribonuclease H-like"/>
    <property type="match status" value="1"/>
</dbReference>
<dbReference type="SUPFAM" id="SSF88659">
    <property type="entry name" value="Sigma3 and sigma4 domains of RNA polymerase sigma factors"/>
    <property type="match status" value="2"/>
</dbReference>
<keyword evidence="11" id="KW-1185">Reference proteome</keyword>
<feature type="compositionally biased region" description="Basic and acidic residues" evidence="7">
    <location>
        <begin position="50"/>
        <end position="60"/>
    </location>
</feature>
<evidence type="ECO:0000256" key="2">
    <source>
        <dbReference type="ARBA" id="ARBA00022490"/>
    </source>
</evidence>
<dbReference type="Pfam" id="PF04545">
    <property type="entry name" value="Sigma70_r4"/>
    <property type="match status" value="1"/>
</dbReference>
<dbReference type="PANTHER" id="PTHR30603">
    <property type="entry name" value="RNA POLYMERASE SIGMA FACTOR RPO"/>
    <property type="match status" value="1"/>
</dbReference>
<accession>A0A9P6UW18</accession>
<dbReference type="Gene3D" id="1.10.10.10">
    <property type="entry name" value="Winged helix-like DNA-binding domain superfamily/Winged helix DNA-binding domain"/>
    <property type="match status" value="2"/>
</dbReference>
<dbReference type="GO" id="GO:0006352">
    <property type="term" value="P:DNA-templated transcription initiation"/>
    <property type="evidence" value="ECO:0007669"/>
    <property type="project" value="InterPro"/>
</dbReference>
<dbReference type="Pfam" id="PF04542">
    <property type="entry name" value="Sigma70_r2"/>
    <property type="match status" value="1"/>
</dbReference>
<keyword evidence="2" id="KW-0963">Cytoplasm</keyword>
<protein>
    <recommendedName>
        <fullName evidence="8 9">RNA polymerase sigma-70 domain-containing protein</fullName>
    </recommendedName>
</protein>
<dbReference type="GO" id="GO:0016987">
    <property type="term" value="F:sigma factor activity"/>
    <property type="evidence" value="ECO:0007669"/>
    <property type="project" value="UniProtKB-KW"/>
</dbReference>
<feature type="region of interest" description="Disordered" evidence="7">
    <location>
        <begin position="1"/>
        <end position="65"/>
    </location>
</feature>
<evidence type="ECO:0000256" key="6">
    <source>
        <dbReference type="ARBA" id="ARBA00023163"/>
    </source>
</evidence>
<dbReference type="InterPro" id="IPR007630">
    <property type="entry name" value="RNA_pol_sigma70_r4"/>
</dbReference>
<dbReference type="Pfam" id="PF00140">
    <property type="entry name" value="Sigma70_r1_2"/>
    <property type="match status" value="1"/>
</dbReference>
<evidence type="ECO:0000256" key="7">
    <source>
        <dbReference type="SAM" id="MobiDB-lite"/>
    </source>
</evidence>
<evidence type="ECO:0000256" key="3">
    <source>
        <dbReference type="ARBA" id="ARBA00023015"/>
    </source>
</evidence>
<evidence type="ECO:0000313" key="10">
    <source>
        <dbReference type="EMBL" id="KAG0323392.1"/>
    </source>
</evidence>
<dbReference type="Pfam" id="PF04539">
    <property type="entry name" value="Sigma70_r3"/>
    <property type="match status" value="1"/>
</dbReference>
<dbReference type="InterPro" id="IPR012337">
    <property type="entry name" value="RNaseH-like_sf"/>
</dbReference>
<evidence type="ECO:0000313" key="11">
    <source>
        <dbReference type="Proteomes" id="UP000823405"/>
    </source>
</evidence>
<dbReference type="InterPro" id="IPR007627">
    <property type="entry name" value="RNA_pol_sigma70_r2"/>
</dbReference>
<keyword evidence="5" id="KW-0238">DNA-binding</keyword>
<dbReference type="AlphaFoldDB" id="A0A9P6UW18"/>
<feature type="domain" description="RNA polymerase sigma-70" evidence="9">
    <location>
        <begin position="322"/>
        <end position="348"/>
    </location>
</feature>
<evidence type="ECO:0000259" key="9">
    <source>
        <dbReference type="PROSITE" id="PS00716"/>
    </source>
</evidence>
<name>A0A9P6UW18_9FUNG</name>
<dbReference type="PRINTS" id="PR00046">
    <property type="entry name" value="SIGMA70FCT"/>
</dbReference>
<keyword evidence="4" id="KW-0731">Sigma factor</keyword>
<dbReference type="HAMAP" id="MF_00959">
    <property type="entry name" value="Sigma70_RpoS"/>
    <property type="match status" value="1"/>
</dbReference>
<dbReference type="PROSITE" id="PS00715">
    <property type="entry name" value="SIGMA70_1"/>
    <property type="match status" value="1"/>
</dbReference>
<dbReference type="NCBIfam" id="NF004207">
    <property type="entry name" value="PRK05657.1"/>
    <property type="match status" value="1"/>
</dbReference>
<feature type="compositionally biased region" description="Basic and acidic residues" evidence="7">
    <location>
        <begin position="30"/>
        <end position="39"/>
    </location>
</feature>
<dbReference type="InterPro" id="IPR014284">
    <property type="entry name" value="RNA_pol_sigma-70_dom"/>
</dbReference>
<dbReference type="InterPro" id="IPR050239">
    <property type="entry name" value="Sigma-70_RNA_pol_init_factors"/>
</dbReference>
<dbReference type="Gene3D" id="3.30.420.10">
    <property type="entry name" value="Ribonuclease H-like superfamily/Ribonuclease H"/>
    <property type="match status" value="1"/>
</dbReference>
<dbReference type="InterPro" id="IPR012761">
    <property type="entry name" value="RNA_pol_sigma_RpoS"/>
</dbReference>
<comment type="caution">
    <text evidence="10">The sequence shown here is derived from an EMBL/GenBank/DDBJ whole genome shotgun (WGS) entry which is preliminary data.</text>
</comment>
<dbReference type="Pfam" id="PF10108">
    <property type="entry name" value="DNA_pol_B_exo2"/>
    <property type="match status" value="1"/>
</dbReference>
<dbReference type="OrthoDB" id="2422125at2759"/>
<dbReference type="InterPro" id="IPR036388">
    <property type="entry name" value="WH-like_DNA-bd_sf"/>
</dbReference>
<dbReference type="CDD" id="cd05782">
    <property type="entry name" value="DNA_polB_like1_exo"/>
    <property type="match status" value="1"/>
</dbReference>
<dbReference type="InterPro" id="IPR013325">
    <property type="entry name" value="RNA_pol_sigma_r2"/>
</dbReference>
<evidence type="ECO:0000256" key="5">
    <source>
        <dbReference type="ARBA" id="ARBA00023125"/>
    </source>
</evidence>
<dbReference type="InterPro" id="IPR009042">
    <property type="entry name" value="RNA_pol_sigma70_r1_2"/>
</dbReference>
<organism evidence="10 11">
    <name type="scientific">Linnemannia gamsii</name>
    <dbReference type="NCBI Taxonomy" id="64522"/>
    <lineage>
        <taxon>Eukaryota</taxon>
        <taxon>Fungi</taxon>
        <taxon>Fungi incertae sedis</taxon>
        <taxon>Mucoromycota</taxon>
        <taxon>Mortierellomycotina</taxon>
        <taxon>Mortierellomycetes</taxon>
        <taxon>Mortierellales</taxon>
        <taxon>Mortierellaceae</taxon>
        <taxon>Linnemannia</taxon>
    </lineage>
</organism>
<evidence type="ECO:0000256" key="4">
    <source>
        <dbReference type="ARBA" id="ARBA00023082"/>
    </source>
</evidence>
<feature type="domain" description="RNA polymerase sigma-70" evidence="8">
    <location>
        <begin position="145"/>
        <end position="158"/>
    </location>
</feature>
<dbReference type="GO" id="GO:0003677">
    <property type="term" value="F:DNA binding"/>
    <property type="evidence" value="ECO:0007669"/>
    <property type="project" value="UniProtKB-KW"/>
</dbReference>
<feature type="compositionally biased region" description="Acidic residues" evidence="7">
    <location>
        <begin position="40"/>
        <end position="49"/>
    </location>
</feature>
<keyword evidence="3" id="KW-0805">Transcription regulation</keyword>
<comment type="similarity">
    <text evidence="1">Belongs to the sigma-70 factor family.</text>
</comment>
<dbReference type="NCBIfam" id="TIGR02937">
    <property type="entry name" value="sigma70-ECF"/>
    <property type="match status" value="1"/>
</dbReference>
<proteinExistence type="inferred from homology"/>
<dbReference type="NCBIfam" id="TIGR02394">
    <property type="entry name" value="rpoS_proteo"/>
    <property type="match status" value="1"/>
</dbReference>
<keyword evidence="6" id="KW-0804">Transcription</keyword>
<dbReference type="InterPro" id="IPR000943">
    <property type="entry name" value="RNA_pol_sigma70"/>
</dbReference>
<dbReference type="Proteomes" id="UP000823405">
    <property type="component" value="Unassembled WGS sequence"/>
</dbReference>
<dbReference type="PROSITE" id="PS00716">
    <property type="entry name" value="SIGMA70_2"/>
    <property type="match status" value="1"/>
</dbReference>